<organism evidence="1 2">
    <name type="scientific">Aminobacter carboxidus</name>
    <dbReference type="NCBI Taxonomy" id="376165"/>
    <lineage>
        <taxon>Bacteria</taxon>
        <taxon>Pseudomonadati</taxon>
        <taxon>Pseudomonadota</taxon>
        <taxon>Alphaproteobacteria</taxon>
        <taxon>Hyphomicrobiales</taxon>
        <taxon>Phyllobacteriaceae</taxon>
        <taxon>Aminobacter</taxon>
    </lineage>
</organism>
<accession>A0A8E2BG10</accession>
<dbReference type="PIRSF" id="PIRSF034110">
    <property type="entry name" value="DUF1203"/>
    <property type="match status" value="1"/>
</dbReference>
<reference evidence="1 2" key="1">
    <citation type="submission" date="2020-08" db="EMBL/GenBank/DDBJ databases">
        <title>Genomic Encyclopedia of Type Strains, Phase IV (KMG-IV): sequencing the most valuable type-strain genomes for metagenomic binning, comparative biology and taxonomic classification.</title>
        <authorList>
            <person name="Goeker M."/>
        </authorList>
    </citation>
    <scope>NUCLEOTIDE SEQUENCE [LARGE SCALE GENOMIC DNA]</scope>
    <source>
        <strain evidence="1 2">DSM 17454</strain>
    </source>
</reference>
<name>A0A8E2BG10_9HYPH</name>
<evidence type="ECO:0008006" key="3">
    <source>
        <dbReference type="Google" id="ProtNLM"/>
    </source>
</evidence>
<proteinExistence type="predicted"/>
<dbReference type="Pfam" id="PF06718">
    <property type="entry name" value="DUF1203"/>
    <property type="match status" value="1"/>
</dbReference>
<evidence type="ECO:0000313" key="1">
    <source>
        <dbReference type="EMBL" id="MBB6470229.1"/>
    </source>
</evidence>
<protein>
    <recommendedName>
        <fullName evidence="3">DUF1203 domain-containing protein</fullName>
    </recommendedName>
</protein>
<dbReference type="RefSeq" id="WP_184774272.1">
    <property type="nucleotide sequence ID" value="NZ_JACHGI010000025.1"/>
</dbReference>
<dbReference type="EMBL" id="JACHGI010000025">
    <property type="protein sequence ID" value="MBB6470229.1"/>
    <property type="molecule type" value="Genomic_DNA"/>
</dbReference>
<gene>
    <name evidence="1" type="ORF">HNQ96_006123</name>
</gene>
<dbReference type="InterPro" id="IPR009593">
    <property type="entry name" value="DUF1203"/>
</dbReference>
<evidence type="ECO:0000313" key="2">
    <source>
        <dbReference type="Proteomes" id="UP000532373"/>
    </source>
</evidence>
<sequence length="166" mass="18195">MSIIFQALPTEAVRVLQQGGADAYGMNPERRISDGDGVPCRHCLTNVAAGEGYLILAYRPFPELQPYAETGPIFLHAEECSRAQDTGELPVLFTRTRDYILRGYGADDRIVYGTGAVTPTAEIPGRAAELLERADVAYVHMRSAKNNCYQCRIELDEPVRSSGASI</sequence>
<comment type="caution">
    <text evidence="1">The sequence shown here is derived from an EMBL/GenBank/DDBJ whole genome shotgun (WGS) entry which is preliminary data.</text>
</comment>
<dbReference type="Proteomes" id="UP000532373">
    <property type="component" value="Unassembled WGS sequence"/>
</dbReference>
<dbReference type="AlphaFoldDB" id="A0A8E2BG10"/>